<keyword evidence="2" id="KW-1185">Reference proteome</keyword>
<name>A0A930VDB1_9ACTN</name>
<dbReference type="PANTHER" id="PTHR42877">
    <property type="entry name" value="L-ORNITHINE N(5)-MONOOXYGENASE-RELATED"/>
    <property type="match status" value="1"/>
</dbReference>
<dbReference type="InterPro" id="IPR051209">
    <property type="entry name" value="FAD-bind_Monooxygenase_sf"/>
</dbReference>
<dbReference type="PANTHER" id="PTHR42877:SF4">
    <property type="entry name" value="FAD_NAD(P)-BINDING DOMAIN-CONTAINING PROTEIN-RELATED"/>
    <property type="match status" value="1"/>
</dbReference>
<reference evidence="1" key="1">
    <citation type="submission" date="2020-11" db="EMBL/GenBank/DDBJ databases">
        <title>Nocardioides sp. nov., isolated from Soil of Cynanchum wilfordii Hemsley rhizosphere.</title>
        <authorList>
            <person name="Lee J.-S."/>
            <person name="Suh M.K."/>
            <person name="Kim J.-S."/>
        </authorList>
    </citation>
    <scope>NUCLEOTIDE SEQUENCE</scope>
    <source>
        <strain evidence="1">KCTC 19275</strain>
    </source>
</reference>
<gene>
    <name evidence="1" type="ORF">ISU07_10140</name>
</gene>
<dbReference type="SUPFAM" id="SSF51905">
    <property type="entry name" value="FAD/NAD(P)-binding domain"/>
    <property type="match status" value="2"/>
</dbReference>
<sequence length="494" mass="54367">MTLPQHVEHLVVGAGFAGLALAIGLQDDGEEFLVIEKDASLGGTWWANTYPGATCDIPSHLYSYSWAPNPDWSHAYSPQPEILAYLEKVAAEAGVLDRFHFGVELLGADWDDDALLWRIRTSAGSLTSTTLVNATGGLSAPKLPDIEGIETFGGHLFHTAQWDHDVDLAGRRVAIIGTGASAIQVIPAIQPEVGHLDVYQRSAPWVIPRGQHSFSEEQRRRWRRFPFLLRAVRAKIYWSHEALVPGITRWQRLNFPVELQGRQNLAKGVEDPVLRKKLTPTFGVFCKRILISNEYYPAMSAPNVDVVTDPIARVTPTGVVTADGVERPVDVLVVATGFHATDPPFARLVRGRDGRSLAETWASSGMAMYKGTAVAGFPNLFTVIGANTGQGHTSVIVYIEALTDYVRGAVRALRRGRYGALEPRADAQARWNAAIQRKMRRTVWVRGGCTSWYLDAHGRNPVSWPGGTQAFKRAVKEFDVDAYDVRARPEIGTA</sequence>
<dbReference type="EMBL" id="JADKPN010000005">
    <property type="protein sequence ID" value="MBF4763486.1"/>
    <property type="molecule type" value="Genomic_DNA"/>
</dbReference>
<dbReference type="AlphaFoldDB" id="A0A930VDB1"/>
<evidence type="ECO:0000313" key="1">
    <source>
        <dbReference type="EMBL" id="MBF4763486.1"/>
    </source>
</evidence>
<dbReference type="RefSeq" id="WP_194706682.1">
    <property type="nucleotide sequence ID" value="NZ_JADKPN010000005.1"/>
</dbReference>
<dbReference type="Gene3D" id="3.50.50.60">
    <property type="entry name" value="FAD/NAD(P)-binding domain"/>
    <property type="match status" value="2"/>
</dbReference>
<evidence type="ECO:0000313" key="2">
    <source>
        <dbReference type="Proteomes" id="UP000640489"/>
    </source>
</evidence>
<dbReference type="InterPro" id="IPR036188">
    <property type="entry name" value="FAD/NAD-bd_sf"/>
</dbReference>
<proteinExistence type="predicted"/>
<dbReference type="Pfam" id="PF13738">
    <property type="entry name" value="Pyr_redox_3"/>
    <property type="match status" value="1"/>
</dbReference>
<accession>A0A930VDB1</accession>
<organism evidence="1 2">
    <name type="scientific">Nocardioides islandensis</name>
    <dbReference type="NCBI Taxonomy" id="433663"/>
    <lineage>
        <taxon>Bacteria</taxon>
        <taxon>Bacillati</taxon>
        <taxon>Actinomycetota</taxon>
        <taxon>Actinomycetes</taxon>
        <taxon>Propionibacteriales</taxon>
        <taxon>Nocardioidaceae</taxon>
        <taxon>Nocardioides</taxon>
    </lineage>
</organism>
<protein>
    <submittedName>
        <fullName evidence="1">NAD(P)/FAD-dependent oxidoreductase</fullName>
    </submittedName>
</protein>
<dbReference type="Proteomes" id="UP000640489">
    <property type="component" value="Unassembled WGS sequence"/>
</dbReference>
<comment type="caution">
    <text evidence="1">The sequence shown here is derived from an EMBL/GenBank/DDBJ whole genome shotgun (WGS) entry which is preliminary data.</text>
</comment>